<dbReference type="EMBL" id="UINC01001150">
    <property type="protein sequence ID" value="SUZ72560.1"/>
    <property type="molecule type" value="Genomic_DNA"/>
</dbReference>
<dbReference type="PRINTS" id="PR00455">
    <property type="entry name" value="HTHTETR"/>
</dbReference>
<evidence type="ECO:0000256" key="1">
    <source>
        <dbReference type="ARBA" id="ARBA00023125"/>
    </source>
</evidence>
<dbReference type="InterPro" id="IPR001647">
    <property type="entry name" value="HTH_TetR"/>
</dbReference>
<dbReference type="PANTHER" id="PTHR43479">
    <property type="entry name" value="ACREF/ENVCD OPERON REPRESSOR-RELATED"/>
    <property type="match status" value="1"/>
</dbReference>
<keyword evidence="1" id="KW-0238">DNA-binding</keyword>
<dbReference type="AlphaFoldDB" id="A0A381Q097"/>
<sequence length="185" mass="20724">MAVVDSDKQTLAKTKIQILENARQLFATHGYDGTSIRQLTAGLNITPAALYYHFASKNEVLEGLAEKLHNGSDALLDRIRDFDQTPEAMSEALGQYYDLLADDIHVFRLVYNDAAIQHSPIGQRLRAQAREFYAYLVGPEPSVEDRMRAAGAVGIIRLSLEQRGVEPAQYRDVIVDRAFRVMTDV</sequence>
<dbReference type="Gene3D" id="1.10.357.10">
    <property type="entry name" value="Tetracycline Repressor, domain 2"/>
    <property type="match status" value="1"/>
</dbReference>
<dbReference type="InterPro" id="IPR009057">
    <property type="entry name" value="Homeodomain-like_sf"/>
</dbReference>
<accession>A0A381Q097</accession>
<dbReference type="GO" id="GO:0003677">
    <property type="term" value="F:DNA binding"/>
    <property type="evidence" value="ECO:0007669"/>
    <property type="project" value="UniProtKB-KW"/>
</dbReference>
<reference evidence="3" key="1">
    <citation type="submission" date="2018-05" db="EMBL/GenBank/DDBJ databases">
        <authorList>
            <person name="Lanie J.A."/>
            <person name="Ng W.-L."/>
            <person name="Kazmierczak K.M."/>
            <person name="Andrzejewski T.M."/>
            <person name="Davidsen T.M."/>
            <person name="Wayne K.J."/>
            <person name="Tettelin H."/>
            <person name="Glass J.I."/>
            <person name="Rusch D."/>
            <person name="Podicherti R."/>
            <person name="Tsui H.-C.T."/>
            <person name="Winkler M.E."/>
        </authorList>
    </citation>
    <scope>NUCLEOTIDE SEQUENCE</scope>
</reference>
<protein>
    <recommendedName>
        <fullName evidence="2">HTH tetR-type domain-containing protein</fullName>
    </recommendedName>
</protein>
<evidence type="ECO:0000259" key="2">
    <source>
        <dbReference type="Pfam" id="PF00440"/>
    </source>
</evidence>
<proteinExistence type="predicted"/>
<dbReference type="PROSITE" id="PS01081">
    <property type="entry name" value="HTH_TETR_1"/>
    <property type="match status" value="1"/>
</dbReference>
<dbReference type="PANTHER" id="PTHR43479:SF11">
    <property type="entry name" value="ACREF_ENVCD OPERON REPRESSOR-RELATED"/>
    <property type="match status" value="1"/>
</dbReference>
<gene>
    <name evidence="3" type="ORF">METZ01_LOCUS25414</name>
</gene>
<name>A0A381Q097_9ZZZZ</name>
<dbReference type="InterPro" id="IPR050624">
    <property type="entry name" value="HTH-type_Tx_Regulator"/>
</dbReference>
<feature type="domain" description="HTH tetR-type" evidence="2">
    <location>
        <begin position="18"/>
        <end position="62"/>
    </location>
</feature>
<evidence type="ECO:0000313" key="3">
    <source>
        <dbReference type="EMBL" id="SUZ72560.1"/>
    </source>
</evidence>
<dbReference type="InterPro" id="IPR023772">
    <property type="entry name" value="DNA-bd_HTH_TetR-type_CS"/>
</dbReference>
<dbReference type="Pfam" id="PF00440">
    <property type="entry name" value="TetR_N"/>
    <property type="match status" value="1"/>
</dbReference>
<organism evidence="3">
    <name type="scientific">marine metagenome</name>
    <dbReference type="NCBI Taxonomy" id="408172"/>
    <lineage>
        <taxon>unclassified sequences</taxon>
        <taxon>metagenomes</taxon>
        <taxon>ecological metagenomes</taxon>
    </lineage>
</organism>
<dbReference type="SUPFAM" id="SSF46689">
    <property type="entry name" value="Homeodomain-like"/>
    <property type="match status" value="1"/>
</dbReference>